<keyword evidence="1 2" id="KW-0238">DNA-binding</keyword>
<proteinExistence type="predicted"/>
<dbReference type="EMBL" id="MVHJ01000013">
    <property type="protein sequence ID" value="ORA03856.1"/>
    <property type="molecule type" value="Genomic_DNA"/>
</dbReference>
<dbReference type="Proteomes" id="UP000192366">
    <property type="component" value="Unassembled WGS sequence"/>
</dbReference>
<evidence type="ECO:0000313" key="4">
    <source>
        <dbReference type="EMBL" id="ORA03856.1"/>
    </source>
</evidence>
<dbReference type="InterPro" id="IPR009057">
    <property type="entry name" value="Homeodomain-like_sf"/>
</dbReference>
<dbReference type="PROSITE" id="PS50977">
    <property type="entry name" value="HTH_TETR_2"/>
    <property type="match status" value="1"/>
</dbReference>
<evidence type="ECO:0000256" key="2">
    <source>
        <dbReference type="PROSITE-ProRule" id="PRU00335"/>
    </source>
</evidence>
<comment type="caution">
    <text evidence="4">The sequence shown here is derived from an EMBL/GenBank/DDBJ whole genome shotgun (WGS) entry which is preliminary data.</text>
</comment>
<protein>
    <submittedName>
        <fullName evidence="4">TetR family transcriptional regulator</fullName>
    </submittedName>
</protein>
<feature type="DNA-binding region" description="H-T-H motif" evidence="2">
    <location>
        <begin position="47"/>
        <end position="66"/>
    </location>
</feature>
<dbReference type="SUPFAM" id="SSF46689">
    <property type="entry name" value="Homeodomain-like"/>
    <property type="match status" value="1"/>
</dbReference>
<sequence>MASRDANTRTTPSGDWLLGRDRHDEAAERIYAAAADLLSRHGYERFSIDALAAAVHCSPATVYRHTGGKAAIRDVVLTRHAERILDSVRAAITDLTGPDRVITATVVALRRMRADPLAKIMRSMVTPAGDEWITDSPVVSDFAAEMVGLSTSDPLAAHWLIRTFLALWYWPLGDPDAEEQMVRRFLGPAYAHG</sequence>
<dbReference type="RefSeq" id="WP_083060031.1">
    <property type="nucleotide sequence ID" value="NZ_JACKVM010000005.1"/>
</dbReference>
<name>A0A1W9YUV5_MYCBA</name>
<dbReference type="Gene3D" id="1.10.357.10">
    <property type="entry name" value="Tetracycline Repressor, domain 2"/>
    <property type="match status" value="1"/>
</dbReference>
<dbReference type="OrthoDB" id="4569533at2"/>
<organism evidence="4 5">
    <name type="scientific">Mycolicibacterium bacteremicum</name>
    <name type="common">Mycobacterium bacteremicum</name>
    <dbReference type="NCBI Taxonomy" id="564198"/>
    <lineage>
        <taxon>Bacteria</taxon>
        <taxon>Bacillati</taxon>
        <taxon>Actinomycetota</taxon>
        <taxon>Actinomycetes</taxon>
        <taxon>Mycobacteriales</taxon>
        <taxon>Mycobacteriaceae</taxon>
        <taxon>Mycolicibacterium</taxon>
    </lineage>
</organism>
<accession>A0A1W9YUV5</accession>
<dbReference type="Pfam" id="PF00440">
    <property type="entry name" value="TetR_N"/>
    <property type="match status" value="1"/>
</dbReference>
<feature type="domain" description="HTH tetR-type" evidence="3">
    <location>
        <begin position="24"/>
        <end position="84"/>
    </location>
</feature>
<evidence type="ECO:0000259" key="3">
    <source>
        <dbReference type="PROSITE" id="PS50977"/>
    </source>
</evidence>
<keyword evidence="5" id="KW-1185">Reference proteome</keyword>
<gene>
    <name evidence="4" type="ORF">BST17_17045</name>
</gene>
<dbReference type="STRING" id="564198.BST17_17045"/>
<dbReference type="AlphaFoldDB" id="A0A1W9YUV5"/>
<reference evidence="4 5" key="1">
    <citation type="submission" date="2017-02" db="EMBL/GenBank/DDBJ databases">
        <title>The new phylogeny of genus Mycobacterium.</title>
        <authorList>
            <person name="Tortoli E."/>
            <person name="Trovato A."/>
            <person name="Cirillo D.M."/>
        </authorList>
    </citation>
    <scope>NUCLEOTIDE SEQUENCE [LARGE SCALE GENOMIC DNA]</scope>
    <source>
        <strain evidence="4 5">DSM 45578</strain>
    </source>
</reference>
<dbReference type="InterPro" id="IPR001647">
    <property type="entry name" value="HTH_TetR"/>
</dbReference>
<dbReference type="GO" id="GO:0003677">
    <property type="term" value="F:DNA binding"/>
    <property type="evidence" value="ECO:0007669"/>
    <property type="project" value="UniProtKB-UniRule"/>
</dbReference>
<evidence type="ECO:0000256" key="1">
    <source>
        <dbReference type="ARBA" id="ARBA00023125"/>
    </source>
</evidence>
<evidence type="ECO:0000313" key="5">
    <source>
        <dbReference type="Proteomes" id="UP000192366"/>
    </source>
</evidence>